<keyword evidence="3" id="KW-1185">Reference proteome</keyword>
<name>A0A060S7P1_PYCCI</name>
<dbReference type="AlphaFoldDB" id="A0A060S7P1"/>
<dbReference type="PANTHER" id="PTHR47284:SF3">
    <property type="entry name" value="FATTY-ACID-BINDING PROTEIN 2"/>
    <property type="match status" value="1"/>
</dbReference>
<organism evidence="2 3">
    <name type="scientific">Pycnoporus cinnabarinus</name>
    <name type="common">Cinnabar-red polypore</name>
    <name type="synonym">Trametes cinnabarina</name>
    <dbReference type="NCBI Taxonomy" id="5643"/>
    <lineage>
        <taxon>Eukaryota</taxon>
        <taxon>Fungi</taxon>
        <taxon>Dikarya</taxon>
        <taxon>Basidiomycota</taxon>
        <taxon>Agaricomycotina</taxon>
        <taxon>Agaricomycetes</taxon>
        <taxon>Polyporales</taxon>
        <taxon>Polyporaceae</taxon>
        <taxon>Trametes</taxon>
    </lineage>
</organism>
<sequence>MSWIQPRLVRNIVQSCRSFSASASSRLASRSSALTKTALSHRRSYTSSALFWGSAFAAAAGLALQSTVHLDAEAAPPPAEEETRVDPATSIEFPTTLKINSRTPLPTFTLMGVGVRTVSFLGIKVYSVGFYADLTNPKLEDATPEEKIEYIVRNRACVLRIVPTRSTSYSHLRDGFMRALQARQLLCRQRGQLTPDEELAIQSPLRKLKSMFPNTPLAKHSPLDILITAPSPKQPRTLIVRDLGSVQSDWLASEFVLAYFEGKGISPPLKEAVVDYVKTHL</sequence>
<feature type="domain" description="Chalcone isomerase" evidence="1">
    <location>
        <begin position="107"/>
        <end position="136"/>
    </location>
</feature>
<evidence type="ECO:0000313" key="2">
    <source>
        <dbReference type="EMBL" id="CDO70261.1"/>
    </source>
</evidence>
<dbReference type="STRING" id="5643.A0A060S7P1"/>
<comment type="caution">
    <text evidence="2">The sequence shown here is derived from an EMBL/GenBank/DDBJ whole genome shotgun (WGS) entry which is preliminary data.</text>
</comment>
<dbReference type="HOGENOM" id="CLU_038840_2_0_1"/>
<evidence type="ECO:0000259" key="1">
    <source>
        <dbReference type="Pfam" id="PF16035"/>
    </source>
</evidence>
<protein>
    <recommendedName>
        <fullName evidence="1">Chalcone isomerase domain-containing protein</fullName>
    </recommendedName>
</protein>
<dbReference type="SUPFAM" id="SSF54626">
    <property type="entry name" value="Chalcone isomerase"/>
    <property type="match status" value="1"/>
</dbReference>
<dbReference type="Proteomes" id="UP000029665">
    <property type="component" value="Unassembled WGS sequence"/>
</dbReference>
<proteinExistence type="predicted"/>
<dbReference type="Gene3D" id="3.50.70.10">
    <property type="match status" value="1"/>
</dbReference>
<dbReference type="OrthoDB" id="18193at2759"/>
<reference evidence="2" key="1">
    <citation type="submission" date="2014-01" db="EMBL/GenBank/DDBJ databases">
        <title>The genome of the white-rot fungus Pycnoporus cinnabarinus: a basidiomycete model with a versatile arsenal for lignocellulosic biomass breakdown.</title>
        <authorList>
            <person name="Levasseur A."/>
            <person name="Lomascolo A."/>
            <person name="Ruiz-Duenas F.J."/>
            <person name="Uzan E."/>
            <person name="Piumi F."/>
            <person name="Kues U."/>
            <person name="Ram A.F.J."/>
            <person name="Murat C."/>
            <person name="Haon M."/>
            <person name="Benoit I."/>
            <person name="Arfi Y."/>
            <person name="Chevret D."/>
            <person name="Drula E."/>
            <person name="Kwon M.J."/>
            <person name="Gouret P."/>
            <person name="Lesage-Meessen L."/>
            <person name="Lombard V."/>
            <person name="Mariette J."/>
            <person name="Noirot C."/>
            <person name="Park J."/>
            <person name="Patyshakuliyeva A."/>
            <person name="Wieneger R.A.B."/>
            <person name="Wosten H.A.B."/>
            <person name="Martin F."/>
            <person name="Coutinho P.M."/>
            <person name="de Vries R."/>
            <person name="Martinez A.T."/>
            <person name="Klopp C."/>
            <person name="Pontarotti P."/>
            <person name="Henrissat B."/>
            <person name="Record E."/>
        </authorList>
    </citation>
    <scope>NUCLEOTIDE SEQUENCE [LARGE SCALE GENOMIC DNA]</scope>
    <source>
        <strain evidence="2">BRFM137</strain>
    </source>
</reference>
<accession>A0A060S7P1</accession>
<dbReference type="PANTHER" id="PTHR47284">
    <property type="entry name" value="FATTY-ACID-BINDING PROTEIN 2"/>
    <property type="match status" value="1"/>
</dbReference>
<dbReference type="EMBL" id="CCBP010000073">
    <property type="protein sequence ID" value="CDO70261.1"/>
    <property type="molecule type" value="Genomic_DNA"/>
</dbReference>
<dbReference type="InterPro" id="IPR036298">
    <property type="entry name" value="Chalcone_isomerase_sf"/>
</dbReference>
<feature type="domain" description="Chalcone isomerase" evidence="1">
    <location>
        <begin position="146"/>
        <end position="274"/>
    </location>
</feature>
<dbReference type="GO" id="GO:0016872">
    <property type="term" value="F:intramolecular lyase activity"/>
    <property type="evidence" value="ECO:0007669"/>
    <property type="project" value="InterPro"/>
</dbReference>
<dbReference type="Pfam" id="PF16035">
    <property type="entry name" value="Chalcone_2"/>
    <property type="match status" value="2"/>
</dbReference>
<dbReference type="InterPro" id="IPR016087">
    <property type="entry name" value="Chalcone_isomerase"/>
</dbReference>
<gene>
    <name evidence="2" type="ORF">BN946_scf184942.g61</name>
</gene>
<dbReference type="InterPro" id="IPR016088">
    <property type="entry name" value="Chalcone_isomerase_3-sand"/>
</dbReference>
<dbReference type="OMA" id="PWIAENL"/>
<evidence type="ECO:0000313" key="3">
    <source>
        <dbReference type="Proteomes" id="UP000029665"/>
    </source>
</evidence>